<accession>A0A4R4Z318</accession>
<dbReference type="AlphaFoldDB" id="A0A4R4Z318"/>
<keyword evidence="2" id="KW-0732">Signal</keyword>
<proteinExistence type="predicted"/>
<evidence type="ECO:0000256" key="2">
    <source>
        <dbReference type="SAM" id="SignalP"/>
    </source>
</evidence>
<dbReference type="RefSeq" id="WP_132611790.1">
    <property type="nucleotide sequence ID" value="NZ_SMKQ01000026.1"/>
</dbReference>
<organism evidence="3 4">
    <name type="scientific">Nonomuraea terrae</name>
    <dbReference type="NCBI Taxonomy" id="2530383"/>
    <lineage>
        <taxon>Bacteria</taxon>
        <taxon>Bacillati</taxon>
        <taxon>Actinomycetota</taxon>
        <taxon>Actinomycetes</taxon>
        <taxon>Streptosporangiales</taxon>
        <taxon>Streptosporangiaceae</taxon>
        <taxon>Nonomuraea</taxon>
    </lineage>
</organism>
<comment type="caution">
    <text evidence="3">The sequence shown here is derived from an EMBL/GenBank/DDBJ whole genome shotgun (WGS) entry which is preliminary data.</text>
</comment>
<evidence type="ECO:0000256" key="1">
    <source>
        <dbReference type="SAM" id="MobiDB-lite"/>
    </source>
</evidence>
<feature type="region of interest" description="Disordered" evidence="1">
    <location>
        <begin position="90"/>
        <end position="109"/>
    </location>
</feature>
<sequence>MPTLKTLIAGLAISTAMTGAVVAGGGAMTTAEASAAQIGAATAPVVAAGRCHKIRRCGWGWRRGGWGGWRRHHHKQRIKVIVVNHNINNNDNDNRRHHRHHDDFDNWDW</sequence>
<keyword evidence="4" id="KW-1185">Reference proteome</keyword>
<evidence type="ECO:0000313" key="3">
    <source>
        <dbReference type="EMBL" id="TDD50422.1"/>
    </source>
</evidence>
<gene>
    <name evidence="3" type="ORF">E1286_12180</name>
</gene>
<dbReference type="Proteomes" id="UP000295302">
    <property type="component" value="Unassembled WGS sequence"/>
</dbReference>
<reference evidence="3 4" key="1">
    <citation type="submission" date="2019-03" db="EMBL/GenBank/DDBJ databases">
        <title>Draft genome sequences of novel Actinobacteria.</title>
        <authorList>
            <person name="Sahin N."/>
            <person name="Ay H."/>
            <person name="Saygin H."/>
        </authorList>
    </citation>
    <scope>NUCLEOTIDE SEQUENCE [LARGE SCALE GENOMIC DNA]</scope>
    <source>
        <strain evidence="3 4">CH32</strain>
    </source>
</reference>
<feature type="chain" id="PRO_5039653228" evidence="2">
    <location>
        <begin position="24"/>
        <end position="109"/>
    </location>
</feature>
<feature type="signal peptide" evidence="2">
    <location>
        <begin position="1"/>
        <end position="23"/>
    </location>
</feature>
<name>A0A4R4Z318_9ACTN</name>
<protein>
    <submittedName>
        <fullName evidence="3">Uncharacterized protein</fullName>
    </submittedName>
</protein>
<evidence type="ECO:0000313" key="4">
    <source>
        <dbReference type="Proteomes" id="UP000295302"/>
    </source>
</evidence>
<dbReference type="EMBL" id="SMKQ01000026">
    <property type="protein sequence ID" value="TDD50422.1"/>
    <property type="molecule type" value="Genomic_DNA"/>
</dbReference>